<accession>A0A8H6K7M4</accession>
<evidence type="ECO:0000256" key="2">
    <source>
        <dbReference type="SAM" id="Phobius"/>
    </source>
</evidence>
<dbReference type="AlphaFoldDB" id="A0A8H6K7M4"/>
<evidence type="ECO:0000256" key="1">
    <source>
        <dbReference type="SAM" id="MobiDB-lite"/>
    </source>
</evidence>
<feature type="transmembrane region" description="Helical" evidence="2">
    <location>
        <begin position="93"/>
        <end position="115"/>
    </location>
</feature>
<evidence type="ECO:0000313" key="3">
    <source>
        <dbReference type="EMBL" id="KAF6825975.1"/>
    </source>
</evidence>
<keyword evidence="4" id="KW-1185">Reference proteome</keyword>
<keyword evidence="2" id="KW-1133">Transmembrane helix</keyword>
<gene>
    <name evidence="3" type="ORF">CPLU01_09967</name>
</gene>
<dbReference type="EMBL" id="WIGO01000163">
    <property type="protein sequence ID" value="KAF6825975.1"/>
    <property type="molecule type" value="Genomic_DNA"/>
</dbReference>
<comment type="caution">
    <text evidence="3">The sequence shown here is derived from an EMBL/GenBank/DDBJ whole genome shotgun (WGS) entry which is preliminary data.</text>
</comment>
<organism evidence="3 4">
    <name type="scientific">Colletotrichum plurivorum</name>
    <dbReference type="NCBI Taxonomy" id="2175906"/>
    <lineage>
        <taxon>Eukaryota</taxon>
        <taxon>Fungi</taxon>
        <taxon>Dikarya</taxon>
        <taxon>Ascomycota</taxon>
        <taxon>Pezizomycotina</taxon>
        <taxon>Sordariomycetes</taxon>
        <taxon>Hypocreomycetidae</taxon>
        <taxon>Glomerellales</taxon>
        <taxon>Glomerellaceae</taxon>
        <taxon>Colletotrichum</taxon>
        <taxon>Colletotrichum orchidearum species complex</taxon>
    </lineage>
</organism>
<keyword evidence="2" id="KW-0472">Membrane</keyword>
<proteinExistence type="predicted"/>
<sequence>MLPPKAQFVRELERGRSKSATASTPLNHNFPSPSPPNSTYFASVLRKERENQPLVDEEKRHPEMAGCRKSFDVMSYRQELAALAARRRRKYNFIAAVLVAVVLMVCGGMLAYVVVSSSRAS</sequence>
<dbReference type="Proteomes" id="UP000654918">
    <property type="component" value="Unassembled WGS sequence"/>
</dbReference>
<name>A0A8H6K7M4_9PEZI</name>
<evidence type="ECO:0000313" key="4">
    <source>
        <dbReference type="Proteomes" id="UP000654918"/>
    </source>
</evidence>
<reference evidence="3" key="1">
    <citation type="journal article" date="2020" name="Phytopathology">
        <title>Genome Sequence Resources of Colletotrichum truncatum, C. plurivorum, C. musicola, and C. sojae: Four Species Pathogenic to Soybean (Glycine max).</title>
        <authorList>
            <person name="Rogerio F."/>
            <person name="Boufleur T.R."/>
            <person name="Ciampi-Guillardi M."/>
            <person name="Sukno S.A."/>
            <person name="Thon M.R."/>
            <person name="Massola Junior N.S."/>
            <person name="Baroncelli R."/>
        </authorList>
    </citation>
    <scope>NUCLEOTIDE SEQUENCE</scope>
    <source>
        <strain evidence="3">LFN00145</strain>
    </source>
</reference>
<protein>
    <submittedName>
        <fullName evidence="3">Uncharacterized protein</fullName>
    </submittedName>
</protein>
<keyword evidence="2" id="KW-0812">Transmembrane</keyword>
<feature type="region of interest" description="Disordered" evidence="1">
    <location>
        <begin position="12"/>
        <end position="37"/>
    </location>
</feature>